<keyword evidence="8" id="KW-1185">Reference proteome</keyword>
<evidence type="ECO:0000313" key="8">
    <source>
        <dbReference type="Proteomes" id="UP001199916"/>
    </source>
</evidence>
<protein>
    <submittedName>
        <fullName evidence="7">Iron-siderophore ABC transporter substrate-binding protein</fullName>
    </submittedName>
</protein>
<sequence length="318" mass="34843">MLLAAIVLVLVGCGSKPNEVQPSSASAPAAADTAAPKADEVREIKHAMGAAKIKGTPQRVVILTNEGTEALLALGVKPVGAIQSWEGEPWHDHIKDEMQGVKDLGYESQPNVEAILELNPDLIIGNKVRHEKIYDQLAKIAPTVFSEDLSGQWKVNFNLYAETLNKQAEGEKVMAEFDQRVADAKAKLGSKTATKVSVVKFSMKGVQIYQKDTFSGVLLDQLGMARPASQDKDNFAEFLSEEGMNEMDGDILFYWISESKGQTEVSDNAKKWMDSPVFKSLNVAKTNQVFQVNETIWNTAGGIKAANLLLDDIMKRFE</sequence>
<comment type="caution">
    <text evidence="7">The sequence shown here is derived from an EMBL/GenBank/DDBJ whole genome shotgun (WGS) entry which is preliminary data.</text>
</comment>
<evidence type="ECO:0000259" key="6">
    <source>
        <dbReference type="PROSITE" id="PS50983"/>
    </source>
</evidence>
<gene>
    <name evidence="7" type="ORF">LQV63_04655</name>
</gene>
<dbReference type="Gene3D" id="3.40.50.1980">
    <property type="entry name" value="Nitrogenase molybdenum iron protein domain"/>
    <property type="match status" value="2"/>
</dbReference>
<name>A0ABS8YB40_9BACL</name>
<keyword evidence="4" id="KW-0732">Signal</keyword>
<evidence type="ECO:0000256" key="4">
    <source>
        <dbReference type="ARBA" id="ARBA00022729"/>
    </source>
</evidence>
<evidence type="ECO:0000256" key="3">
    <source>
        <dbReference type="ARBA" id="ARBA00022448"/>
    </source>
</evidence>
<evidence type="ECO:0000256" key="1">
    <source>
        <dbReference type="ARBA" id="ARBA00004196"/>
    </source>
</evidence>
<dbReference type="InterPro" id="IPR051313">
    <property type="entry name" value="Bact_iron-sidero_bind"/>
</dbReference>
<dbReference type="PANTHER" id="PTHR30532:SF21">
    <property type="entry name" value="SIDEROPHORE-BINDING LIPOPROTEIN YFIY-RELATED"/>
    <property type="match status" value="1"/>
</dbReference>
<keyword evidence="3" id="KW-0813">Transport</keyword>
<dbReference type="EMBL" id="JAJNBZ010000002">
    <property type="protein sequence ID" value="MCE5168602.1"/>
    <property type="molecule type" value="Genomic_DNA"/>
</dbReference>
<proteinExistence type="inferred from homology"/>
<accession>A0ABS8YB40</accession>
<dbReference type="Pfam" id="PF01497">
    <property type="entry name" value="Peripla_BP_2"/>
    <property type="match status" value="1"/>
</dbReference>
<dbReference type="PANTHER" id="PTHR30532">
    <property type="entry name" value="IRON III DICITRATE-BINDING PERIPLASMIC PROTEIN"/>
    <property type="match status" value="1"/>
</dbReference>
<feature type="region of interest" description="Disordered" evidence="5">
    <location>
        <begin position="18"/>
        <end position="38"/>
    </location>
</feature>
<dbReference type="CDD" id="cd01146">
    <property type="entry name" value="FhuD"/>
    <property type="match status" value="1"/>
</dbReference>
<feature type="compositionally biased region" description="Low complexity" evidence="5">
    <location>
        <begin position="22"/>
        <end position="36"/>
    </location>
</feature>
<comment type="subcellular location">
    <subcellularLocation>
        <location evidence="1">Cell envelope</location>
    </subcellularLocation>
</comment>
<feature type="domain" description="Fe/B12 periplasmic-binding" evidence="6">
    <location>
        <begin position="59"/>
        <end position="318"/>
    </location>
</feature>
<dbReference type="Proteomes" id="UP001199916">
    <property type="component" value="Unassembled WGS sequence"/>
</dbReference>
<dbReference type="InterPro" id="IPR002491">
    <property type="entry name" value="ABC_transptr_periplasmic_BD"/>
</dbReference>
<dbReference type="PROSITE" id="PS50983">
    <property type="entry name" value="FE_B12_PBP"/>
    <property type="match status" value="1"/>
</dbReference>
<dbReference type="SUPFAM" id="SSF53807">
    <property type="entry name" value="Helical backbone' metal receptor"/>
    <property type="match status" value="1"/>
</dbReference>
<reference evidence="7 8" key="1">
    <citation type="submission" date="2021-11" db="EMBL/GenBank/DDBJ databases">
        <title>Draft genome sequence of Paenibacillus profundus YoMME, a new Gram-positive bacteria with exoelectrogenic properties.</title>
        <authorList>
            <person name="Hubenova Y."/>
            <person name="Hubenova E."/>
            <person name="Manasiev Y."/>
            <person name="Peykov S."/>
            <person name="Mitov M."/>
        </authorList>
    </citation>
    <scope>NUCLEOTIDE SEQUENCE [LARGE SCALE GENOMIC DNA]</scope>
    <source>
        <strain evidence="7 8">YoMME</strain>
    </source>
</reference>
<evidence type="ECO:0000256" key="5">
    <source>
        <dbReference type="SAM" id="MobiDB-lite"/>
    </source>
</evidence>
<evidence type="ECO:0000313" key="7">
    <source>
        <dbReference type="EMBL" id="MCE5168602.1"/>
    </source>
</evidence>
<organism evidence="7 8">
    <name type="scientific">Paenibacillus profundus</name>
    <dbReference type="NCBI Taxonomy" id="1173085"/>
    <lineage>
        <taxon>Bacteria</taxon>
        <taxon>Bacillati</taxon>
        <taxon>Bacillota</taxon>
        <taxon>Bacilli</taxon>
        <taxon>Bacillales</taxon>
        <taxon>Paenibacillaceae</taxon>
        <taxon>Paenibacillus</taxon>
    </lineage>
</organism>
<evidence type="ECO:0000256" key="2">
    <source>
        <dbReference type="ARBA" id="ARBA00008814"/>
    </source>
</evidence>
<comment type="similarity">
    <text evidence="2">Belongs to the bacterial solute-binding protein 8 family.</text>
</comment>